<dbReference type="SMART" id="SM01016">
    <property type="entry name" value="Arg_tRNA_synt_N"/>
    <property type="match status" value="1"/>
</dbReference>
<dbReference type="NCBIfam" id="TIGR00456">
    <property type="entry name" value="argS"/>
    <property type="match status" value="1"/>
</dbReference>
<evidence type="ECO:0000256" key="7">
    <source>
        <dbReference type="ARBA" id="ARBA00023146"/>
    </source>
</evidence>
<dbReference type="PRINTS" id="PR01038">
    <property type="entry name" value="TRNASYNTHARG"/>
</dbReference>
<keyword evidence="7 10" id="KW-0030">Aminoacyl-tRNA synthetase</keyword>
<dbReference type="GO" id="GO:0005737">
    <property type="term" value="C:cytoplasm"/>
    <property type="evidence" value="ECO:0007669"/>
    <property type="project" value="InterPro"/>
</dbReference>
<feature type="domain" description="Arginyl tRNA synthetase N-terminal" evidence="12">
    <location>
        <begin position="77"/>
        <end position="163"/>
    </location>
</feature>
<gene>
    <name evidence="13" type="ORF">FSP39_024553</name>
</gene>
<keyword evidence="5 10" id="KW-0067">ATP-binding</keyword>
<sequence>MVFIVSNVLQEAEIKKLEDEIALLQDPQRMIANGVVSPALEVLQTENAKLMYQINHLKRNIEKEKSRKPNTMLSISGIVEEVFAVAIRRAYPNLDGAPVMIQGSSKFADYQCNSAMSIVALLKKQGENVNPNAVATKIVQNIPQSEFFEKVEIKGPGFINIYLNKEFVSQQISDVLNQGVRPPSVGVKKRPVVDFSSPNIAKEMHVGHLRSTIIGESICRLLEWVGYDVLRINHLGDWGTQFGMLIAHLKEKFPNYQTVSPPIADLQAFYKESKKRFDEDEEFKKRAYDSVVKLQNYDSDHMKAWNLICDVSRKEFTKIYERLGVKIIDRGESFYQERMKDVVKELEERGFLEEDEGRKVMFVPGFGVPLTIVKSDGGFTYATSDMAAIKNRLFEEHGDWLVYVVDAGQGTHLQTIYAAAQMMGWYNPKLTRVEHVAFGVVLGEDKNLSVLASKRCHDGMWAVPHGDLLDAIIFSFSYEINHTGSRLNDIHPKKLIIRELCKIQKIMKLAE</sequence>
<reference evidence="13" key="1">
    <citation type="submission" date="2019-08" db="EMBL/GenBank/DDBJ databases">
        <title>The improved chromosome-level genome for the pearl oyster Pinctada fucata martensii using PacBio sequencing and Hi-C.</title>
        <authorList>
            <person name="Zheng Z."/>
        </authorList>
    </citation>
    <scope>NUCLEOTIDE SEQUENCE</scope>
    <source>
        <strain evidence="13">ZZ-2019</strain>
        <tissue evidence="13">Adductor muscle</tissue>
    </source>
</reference>
<dbReference type="FunFam" id="3.30.1360.70:FF:000002">
    <property type="entry name" value="arginine--tRNA ligase, cytoplasmic"/>
    <property type="match status" value="1"/>
</dbReference>
<dbReference type="InterPro" id="IPR036695">
    <property type="entry name" value="Arg-tRNA-synth_N_sf"/>
</dbReference>
<evidence type="ECO:0000256" key="2">
    <source>
        <dbReference type="ARBA" id="ARBA00012837"/>
    </source>
</evidence>
<dbReference type="GO" id="GO:0004814">
    <property type="term" value="F:arginine-tRNA ligase activity"/>
    <property type="evidence" value="ECO:0007669"/>
    <property type="project" value="UniProtKB-EC"/>
</dbReference>
<keyword evidence="6 10" id="KW-0648">Protein biosynthesis</keyword>
<dbReference type="Gene3D" id="3.30.1360.70">
    <property type="entry name" value="Arginyl tRNA synthetase N-terminal domain"/>
    <property type="match status" value="1"/>
</dbReference>
<dbReference type="InterPro" id="IPR001278">
    <property type="entry name" value="Arg-tRNA-ligase"/>
</dbReference>
<comment type="similarity">
    <text evidence="1 10">Belongs to the class-I aminoacyl-tRNA synthetase family.</text>
</comment>
<dbReference type="FunFam" id="3.40.50.620:FF:000116">
    <property type="entry name" value="Arginine--tRNA ligase"/>
    <property type="match status" value="1"/>
</dbReference>
<dbReference type="PANTHER" id="PTHR11956">
    <property type="entry name" value="ARGINYL-TRNA SYNTHETASE"/>
    <property type="match status" value="1"/>
</dbReference>
<dbReference type="PANTHER" id="PTHR11956:SF5">
    <property type="entry name" value="ARGININE--TRNA LIGASE, CYTOPLASMIC"/>
    <property type="match status" value="1"/>
</dbReference>
<dbReference type="SUPFAM" id="SSF55190">
    <property type="entry name" value="Arginyl-tRNA synthetase (ArgRS), N-terminal 'additional' domain"/>
    <property type="match status" value="1"/>
</dbReference>
<evidence type="ECO:0000313" key="14">
    <source>
        <dbReference type="Proteomes" id="UP001186944"/>
    </source>
</evidence>
<dbReference type="EMBL" id="VSWD01000006">
    <property type="protein sequence ID" value="KAK3100743.1"/>
    <property type="molecule type" value="Genomic_DNA"/>
</dbReference>
<accession>A0AA89C4I5</accession>
<dbReference type="GO" id="GO:0006420">
    <property type="term" value="P:arginyl-tRNA aminoacylation"/>
    <property type="evidence" value="ECO:0007669"/>
    <property type="project" value="InterPro"/>
</dbReference>
<dbReference type="PROSITE" id="PS00178">
    <property type="entry name" value="AA_TRNA_LIGASE_I"/>
    <property type="match status" value="1"/>
</dbReference>
<keyword evidence="14" id="KW-1185">Reference proteome</keyword>
<keyword evidence="4 10" id="KW-0547">Nucleotide-binding</keyword>
<dbReference type="Gene3D" id="3.40.50.620">
    <property type="entry name" value="HUPs"/>
    <property type="match status" value="1"/>
</dbReference>
<evidence type="ECO:0000259" key="12">
    <source>
        <dbReference type="SMART" id="SM01016"/>
    </source>
</evidence>
<dbReference type="InterPro" id="IPR005148">
    <property type="entry name" value="Arg-tRNA-synth_N"/>
</dbReference>
<dbReference type="InterPro" id="IPR001412">
    <property type="entry name" value="aa-tRNA-synth_I_CS"/>
</dbReference>
<proteinExistence type="inferred from homology"/>
<evidence type="ECO:0000256" key="4">
    <source>
        <dbReference type="ARBA" id="ARBA00022741"/>
    </source>
</evidence>
<evidence type="ECO:0000256" key="11">
    <source>
        <dbReference type="SAM" id="Coils"/>
    </source>
</evidence>
<dbReference type="GO" id="GO:0005524">
    <property type="term" value="F:ATP binding"/>
    <property type="evidence" value="ECO:0007669"/>
    <property type="project" value="UniProtKB-KW"/>
</dbReference>
<dbReference type="Pfam" id="PF00750">
    <property type="entry name" value="tRNA-synt_1d"/>
    <property type="match status" value="1"/>
</dbReference>
<dbReference type="CDD" id="cd00671">
    <property type="entry name" value="ArgRS_core"/>
    <property type="match status" value="1"/>
</dbReference>
<dbReference type="InterPro" id="IPR035684">
    <property type="entry name" value="ArgRS_core"/>
</dbReference>
<organism evidence="13 14">
    <name type="scientific">Pinctada imbricata</name>
    <name type="common">Atlantic pearl-oyster</name>
    <name type="synonym">Pinctada martensii</name>
    <dbReference type="NCBI Taxonomy" id="66713"/>
    <lineage>
        <taxon>Eukaryota</taxon>
        <taxon>Metazoa</taxon>
        <taxon>Spiralia</taxon>
        <taxon>Lophotrochozoa</taxon>
        <taxon>Mollusca</taxon>
        <taxon>Bivalvia</taxon>
        <taxon>Autobranchia</taxon>
        <taxon>Pteriomorphia</taxon>
        <taxon>Pterioida</taxon>
        <taxon>Pterioidea</taxon>
        <taxon>Pteriidae</taxon>
        <taxon>Pinctada</taxon>
    </lineage>
</organism>
<dbReference type="AlphaFoldDB" id="A0AA89C4I5"/>
<protein>
    <recommendedName>
        <fullName evidence="2">arginine--tRNA ligase</fullName>
        <ecNumber evidence="2">6.1.1.19</ecNumber>
    </recommendedName>
    <alternativeName>
        <fullName evidence="8">Arginyl-tRNA synthetase</fullName>
    </alternativeName>
</protein>
<evidence type="ECO:0000256" key="10">
    <source>
        <dbReference type="RuleBase" id="RU363038"/>
    </source>
</evidence>
<dbReference type="InterPro" id="IPR014729">
    <property type="entry name" value="Rossmann-like_a/b/a_fold"/>
</dbReference>
<dbReference type="EC" id="6.1.1.19" evidence="2"/>
<evidence type="ECO:0000256" key="8">
    <source>
        <dbReference type="ARBA" id="ARBA00033033"/>
    </source>
</evidence>
<evidence type="ECO:0000256" key="6">
    <source>
        <dbReference type="ARBA" id="ARBA00022917"/>
    </source>
</evidence>
<keyword evidence="11" id="KW-0175">Coiled coil</keyword>
<dbReference type="SUPFAM" id="SSF52374">
    <property type="entry name" value="Nucleotidylyl transferase"/>
    <property type="match status" value="1"/>
</dbReference>
<name>A0AA89C4I5_PINIB</name>
<evidence type="ECO:0000313" key="13">
    <source>
        <dbReference type="EMBL" id="KAK3100743.1"/>
    </source>
</evidence>
<dbReference type="Pfam" id="PF03485">
    <property type="entry name" value="Arg_tRNA_synt_N"/>
    <property type="match status" value="1"/>
</dbReference>
<dbReference type="Proteomes" id="UP001186944">
    <property type="component" value="Unassembled WGS sequence"/>
</dbReference>
<comment type="caution">
    <text evidence="13">The sequence shown here is derived from an EMBL/GenBank/DDBJ whole genome shotgun (WGS) entry which is preliminary data.</text>
</comment>
<evidence type="ECO:0000256" key="5">
    <source>
        <dbReference type="ARBA" id="ARBA00022840"/>
    </source>
</evidence>
<keyword evidence="3 10" id="KW-0436">Ligase</keyword>
<comment type="catalytic activity">
    <reaction evidence="9">
        <text>tRNA(Arg) + L-arginine + ATP = L-arginyl-tRNA(Arg) + AMP + diphosphate</text>
        <dbReference type="Rhea" id="RHEA:20301"/>
        <dbReference type="Rhea" id="RHEA-COMP:9658"/>
        <dbReference type="Rhea" id="RHEA-COMP:9673"/>
        <dbReference type="ChEBI" id="CHEBI:30616"/>
        <dbReference type="ChEBI" id="CHEBI:32682"/>
        <dbReference type="ChEBI" id="CHEBI:33019"/>
        <dbReference type="ChEBI" id="CHEBI:78442"/>
        <dbReference type="ChEBI" id="CHEBI:78513"/>
        <dbReference type="ChEBI" id="CHEBI:456215"/>
        <dbReference type="EC" id="6.1.1.19"/>
    </reaction>
</comment>
<evidence type="ECO:0000256" key="9">
    <source>
        <dbReference type="ARBA" id="ARBA00049339"/>
    </source>
</evidence>
<evidence type="ECO:0000256" key="3">
    <source>
        <dbReference type="ARBA" id="ARBA00022598"/>
    </source>
</evidence>
<feature type="coiled-coil region" evidence="11">
    <location>
        <begin position="40"/>
        <end position="67"/>
    </location>
</feature>
<evidence type="ECO:0000256" key="1">
    <source>
        <dbReference type="ARBA" id="ARBA00005594"/>
    </source>
</evidence>